<keyword evidence="1" id="KW-0479">Metal-binding</keyword>
<dbReference type="Gene3D" id="4.10.60.10">
    <property type="entry name" value="Zinc finger, CCHC-type"/>
    <property type="match status" value="1"/>
</dbReference>
<feature type="region of interest" description="Disordered" evidence="3">
    <location>
        <begin position="391"/>
        <end position="424"/>
    </location>
</feature>
<evidence type="ECO:0000259" key="4">
    <source>
        <dbReference type="PROSITE" id="PS50158"/>
    </source>
</evidence>
<dbReference type="SUPFAM" id="SSF57756">
    <property type="entry name" value="Retrovirus zinc finger-like domains"/>
    <property type="match status" value="1"/>
</dbReference>
<feature type="coiled-coil region" evidence="2">
    <location>
        <begin position="248"/>
        <end position="282"/>
    </location>
</feature>
<dbReference type="PROSITE" id="PS50158">
    <property type="entry name" value="ZF_CCHC"/>
    <property type="match status" value="1"/>
</dbReference>
<keyword evidence="1" id="KW-0863">Zinc-finger</keyword>
<dbReference type="PANTHER" id="PTHR11439">
    <property type="entry name" value="GAG-POL-RELATED RETROTRANSPOSON"/>
    <property type="match status" value="1"/>
</dbReference>
<dbReference type="GO" id="GO:0008270">
    <property type="term" value="F:zinc ion binding"/>
    <property type="evidence" value="ECO:0007669"/>
    <property type="project" value="UniProtKB-KW"/>
</dbReference>
<name>A0A6L2KZN0_TANCI</name>
<proteinExistence type="predicted"/>
<feature type="region of interest" description="Disordered" evidence="3">
    <location>
        <begin position="549"/>
        <end position="575"/>
    </location>
</feature>
<dbReference type="AlphaFoldDB" id="A0A6L2KZN0"/>
<dbReference type="PANTHER" id="PTHR11439:SF483">
    <property type="entry name" value="PEPTIDE SYNTHASE GLIP-LIKE, PUTATIVE (AFU_ORTHOLOGUE AFUA_3G12920)-RELATED"/>
    <property type="match status" value="1"/>
</dbReference>
<sequence>MTKMIRGLEAEWNADIKDNIDWNEVVEHVQSRQSDVNSNISNGVNSAQGVNTANGVNTASSQVNAASSLNIDNLSDTVIYAFLDSQPNSTHLVNEDMEQIHPDDLEEINLKWQMAMLTTRARRFLKNTRRKLNLIGNDSIAFDKTKLECYNCHKRCHFARECRAPRGQDNMSRVVTRKTVPVETPNSSALVSCDGLGGYAWSDQAEEGLTNYALMAYFTSPTLSLDYEISDCSKSCLKAIENLKSTNEKLLNRALTELQRKLDLAETKKEGIQLNVNKLENASKSLNKIIECQTVDNYKKGLGYNTVPPPHIGLFPPPKSNLSYTGLEELFNEPKTKDSKDKSNDVEPKSVKKDSDAPIIEDWVSDDEEENVEKKELKPSINWINFVKDTTNNPRETVKNGEQHTQNTHRKRGNQRNWNGMMSHKPNQKLTTLKNNYDNKKVNTVWVKKVNTAKLKATVNAAKVKAKHKAVKGKMGNAVKASACGIMRKLMRDMLPLKEILKEGRLLAKPVVAQSNDFSGTKASNGTGKEKEAERDYILLPCWTADSPFSTTSKSSQDNEFQPSNDGAKKVDEDPRKVNAISTNISIDLPPNLNMPSLKDISIFEDSHDDEDVFGIEAIRLFLAYASFKDFIVYQMDVKSAFLYGKIEEEVCEKASTPIETSKPLLKDEGGEKVDVHMYRSMIGSLMYLTSSRPDIMFATVVANSTTESEYVAASSCCGQVLWIQNQLLDYRVNAAIDVVKVYAVKYN</sequence>
<feature type="compositionally biased region" description="Polar residues" evidence="3">
    <location>
        <begin position="549"/>
        <end position="565"/>
    </location>
</feature>
<keyword evidence="1" id="KW-0862">Zinc</keyword>
<dbReference type="GO" id="GO:0003676">
    <property type="term" value="F:nucleic acid binding"/>
    <property type="evidence" value="ECO:0007669"/>
    <property type="project" value="InterPro"/>
</dbReference>
<evidence type="ECO:0000256" key="2">
    <source>
        <dbReference type="SAM" id="Coils"/>
    </source>
</evidence>
<dbReference type="InterPro" id="IPR001878">
    <property type="entry name" value="Znf_CCHC"/>
</dbReference>
<protein>
    <recommendedName>
        <fullName evidence="4">CCHC-type domain-containing protein</fullName>
    </recommendedName>
</protein>
<dbReference type="InterPro" id="IPR036875">
    <property type="entry name" value="Znf_CCHC_sf"/>
</dbReference>
<evidence type="ECO:0000313" key="5">
    <source>
        <dbReference type="EMBL" id="GEU55103.1"/>
    </source>
</evidence>
<dbReference type="EMBL" id="BKCJ010003440">
    <property type="protein sequence ID" value="GEU55103.1"/>
    <property type="molecule type" value="Genomic_DNA"/>
</dbReference>
<feature type="domain" description="CCHC-type" evidence="4">
    <location>
        <begin position="149"/>
        <end position="163"/>
    </location>
</feature>
<evidence type="ECO:0000256" key="1">
    <source>
        <dbReference type="PROSITE-ProRule" id="PRU00047"/>
    </source>
</evidence>
<feature type="compositionally biased region" description="Basic and acidic residues" evidence="3">
    <location>
        <begin position="332"/>
        <end position="356"/>
    </location>
</feature>
<organism evidence="5">
    <name type="scientific">Tanacetum cinerariifolium</name>
    <name type="common">Dalmatian daisy</name>
    <name type="synonym">Chrysanthemum cinerariifolium</name>
    <dbReference type="NCBI Taxonomy" id="118510"/>
    <lineage>
        <taxon>Eukaryota</taxon>
        <taxon>Viridiplantae</taxon>
        <taxon>Streptophyta</taxon>
        <taxon>Embryophyta</taxon>
        <taxon>Tracheophyta</taxon>
        <taxon>Spermatophyta</taxon>
        <taxon>Magnoliopsida</taxon>
        <taxon>eudicotyledons</taxon>
        <taxon>Gunneridae</taxon>
        <taxon>Pentapetalae</taxon>
        <taxon>asterids</taxon>
        <taxon>campanulids</taxon>
        <taxon>Asterales</taxon>
        <taxon>Asteraceae</taxon>
        <taxon>Asteroideae</taxon>
        <taxon>Anthemideae</taxon>
        <taxon>Anthemidinae</taxon>
        <taxon>Tanacetum</taxon>
    </lineage>
</organism>
<keyword evidence="2" id="KW-0175">Coiled coil</keyword>
<accession>A0A6L2KZN0</accession>
<evidence type="ECO:0000256" key="3">
    <source>
        <dbReference type="SAM" id="MobiDB-lite"/>
    </source>
</evidence>
<gene>
    <name evidence="5" type="ORF">Tci_027081</name>
</gene>
<comment type="caution">
    <text evidence="5">The sequence shown here is derived from an EMBL/GenBank/DDBJ whole genome shotgun (WGS) entry which is preliminary data.</text>
</comment>
<feature type="region of interest" description="Disordered" evidence="3">
    <location>
        <begin position="332"/>
        <end position="375"/>
    </location>
</feature>
<reference evidence="5" key="1">
    <citation type="journal article" date="2019" name="Sci. Rep.">
        <title>Draft genome of Tanacetum cinerariifolium, the natural source of mosquito coil.</title>
        <authorList>
            <person name="Yamashiro T."/>
            <person name="Shiraishi A."/>
            <person name="Satake H."/>
            <person name="Nakayama K."/>
        </authorList>
    </citation>
    <scope>NUCLEOTIDE SEQUENCE</scope>
</reference>